<dbReference type="InterPro" id="IPR012296">
    <property type="entry name" value="Nuclease_put_TT1808"/>
</dbReference>
<protein>
    <submittedName>
        <fullName evidence="2">Uma2 family endonuclease</fullName>
    </submittedName>
</protein>
<dbReference type="RefSeq" id="WP_170215485.1">
    <property type="nucleotide sequence ID" value="NZ_JBHMDG010000009.1"/>
</dbReference>
<dbReference type="SUPFAM" id="SSF52980">
    <property type="entry name" value="Restriction endonuclease-like"/>
    <property type="match status" value="1"/>
</dbReference>
<dbReference type="EMBL" id="JBHMDG010000009">
    <property type="protein sequence ID" value="MFB9312924.1"/>
    <property type="molecule type" value="Genomic_DNA"/>
</dbReference>
<dbReference type="CDD" id="cd06260">
    <property type="entry name" value="DUF820-like"/>
    <property type="match status" value="1"/>
</dbReference>
<sequence length="187" mass="20358">MVELIPEKVGSWTFDDLQALPDESAWRYEIVDGALVVSPGPALRHEVVGELLRGCLRRVLPAHVITIGPMAVDLEPTYRLPDLVVVDLETDDTTKLAPVDVHLAIEVVSSSSRTTDRVTKPAEYAAHGIAAYWCVETTPHVSITAYALRDGVDVYTELGTWGAGETLVVSEPFDLEVVVDDLTPGRP</sequence>
<dbReference type="GO" id="GO:0004519">
    <property type="term" value="F:endonuclease activity"/>
    <property type="evidence" value="ECO:0007669"/>
    <property type="project" value="UniProtKB-KW"/>
</dbReference>
<evidence type="ECO:0000259" key="1">
    <source>
        <dbReference type="Pfam" id="PF05685"/>
    </source>
</evidence>
<feature type="domain" description="Putative restriction endonuclease" evidence="1">
    <location>
        <begin position="15"/>
        <end position="174"/>
    </location>
</feature>
<keyword evidence="3" id="KW-1185">Reference proteome</keyword>
<reference evidence="2 3" key="1">
    <citation type="submission" date="2024-09" db="EMBL/GenBank/DDBJ databases">
        <authorList>
            <person name="Sun Q."/>
            <person name="Mori K."/>
        </authorList>
    </citation>
    <scope>NUCLEOTIDE SEQUENCE [LARGE SCALE GENOMIC DNA]</scope>
    <source>
        <strain evidence="2 3">JCM 9626</strain>
    </source>
</reference>
<gene>
    <name evidence="2" type="ORF">ACFFRI_07705</name>
</gene>
<dbReference type="InterPro" id="IPR011335">
    <property type="entry name" value="Restrct_endonuc-II-like"/>
</dbReference>
<dbReference type="Gene3D" id="3.90.1570.10">
    <property type="entry name" value="tt1808, chain A"/>
    <property type="match status" value="1"/>
</dbReference>
<keyword evidence="2" id="KW-0378">Hydrolase</keyword>
<dbReference type="PANTHER" id="PTHR35400">
    <property type="entry name" value="SLR1083 PROTEIN"/>
    <property type="match status" value="1"/>
</dbReference>
<dbReference type="Pfam" id="PF05685">
    <property type="entry name" value="Uma2"/>
    <property type="match status" value="1"/>
</dbReference>
<keyword evidence="2" id="KW-0540">Nuclease</keyword>
<name>A0ABV5KB89_9ACTN</name>
<dbReference type="InterPro" id="IPR008538">
    <property type="entry name" value="Uma2"/>
</dbReference>
<dbReference type="Proteomes" id="UP001589750">
    <property type="component" value="Unassembled WGS sequence"/>
</dbReference>
<organism evidence="2 3">
    <name type="scientific">Nocardioides plantarum</name>
    <dbReference type="NCBI Taxonomy" id="29299"/>
    <lineage>
        <taxon>Bacteria</taxon>
        <taxon>Bacillati</taxon>
        <taxon>Actinomycetota</taxon>
        <taxon>Actinomycetes</taxon>
        <taxon>Propionibacteriales</taxon>
        <taxon>Nocardioidaceae</taxon>
        <taxon>Nocardioides</taxon>
    </lineage>
</organism>
<evidence type="ECO:0000313" key="3">
    <source>
        <dbReference type="Proteomes" id="UP001589750"/>
    </source>
</evidence>
<accession>A0ABV5KB89</accession>
<comment type="caution">
    <text evidence="2">The sequence shown here is derived from an EMBL/GenBank/DDBJ whole genome shotgun (WGS) entry which is preliminary data.</text>
</comment>
<dbReference type="PANTHER" id="PTHR35400:SF3">
    <property type="entry name" value="SLL1072 PROTEIN"/>
    <property type="match status" value="1"/>
</dbReference>
<evidence type="ECO:0000313" key="2">
    <source>
        <dbReference type="EMBL" id="MFB9312924.1"/>
    </source>
</evidence>
<keyword evidence="2" id="KW-0255">Endonuclease</keyword>
<proteinExistence type="predicted"/>